<sequence>MIIELDYPLLETNEAILFLKLTIGVCGSK</sequence>
<evidence type="ECO:0000313" key="1">
    <source>
        <dbReference type="EMBL" id="GFA98509.1"/>
    </source>
</evidence>
<feature type="non-terminal residue" evidence="1">
    <location>
        <position position="29"/>
    </location>
</feature>
<dbReference type="AlphaFoldDB" id="A0A699KKX6"/>
<dbReference type="EMBL" id="BKCJ010527575">
    <property type="protein sequence ID" value="GFA98509.1"/>
    <property type="molecule type" value="Genomic_DNA"/>
</dbReference>
<protein>
    <submittedName>
        <fullName evidence="1">Uncharacterized protein</fullName>
    </submittedName>
</protein>
<proteinExistence type="predicted"/>
<name>A0A699KKX6_TANCI</name>
<comment type="caution">
    <text evidence="1">The sequence shown here is derived from an EMBL/GenBank/DDBJ whole genome shotgun (WGS) entry which is preliminary data.</text>
</comment>
<organism evidence="1">
    <name type="scientific">Tanacetum cinerariifolium</name>
    <name type="common">Dalmatian daisy</name>
    <name type="synonym">Chrysanthemum cinerariifolium</name>
    <dbReference type="NCBI Taxonomy" id="118510"/>
    <lineage>
        <taxon>Eukaryota</taxon>
        <taxon>Viridiplantae</taxon>
        <taxon>Streptophyta</taxon>
        <taxon>Embryophyta</taxon>
        <taxon>Tracheophyta</taxon>
        <taxon>Spermatophyta</taxon>
        <taxon>Magnoliopsida</taxon>
        <taxon>eudicotyledons</taxon>
        <taxon>Gunneridae</taxon>
        <taxon>Pentapetalae</taxon>
        <taxon>asterids</taxon>
        <taxon>campanulids</taxon>
        <taxon>Asterales</taxon>
        <taxon>Asteraceae</taxon>
        <taxon>Asteroideae</taxon>
        <taxon>Anthemideae</taxon>
        <taxon>Anthemidinae</taxon>
        <taxon>Tanacetum</taxon>
    </lineage>
</organism>
<gene>
    <name evidence="1" type="ORF">Tci_670481</name>
</gene>
<reference evidence="1" key="1">
    <citation type="journal article" date="2019" name="Sci. Rep.">
        <title>Draft genome of Tanacetum cinerariifolium, the natural source of mosquito coil.</title>
        <authorList>
            <person name="Yamashiro T."/>
            <person name="Shiraishi A."/>
            <person name="Satake H."/>
            <person name="Nakayama K."/>
        </authorList>
    </citation>
    <scope>NUCLEOTIDE SEQUENCE</scope>
</reference>
<accession>A0A699KKX6</accession>